<keyword evidence="3 5" id="KW-1005">Bacterial flagellum biogenesis</keyword>
<evidence type="ECO:0000256" key="3">
    <source>
        <dbReference type="ARBA" id="ARBA00022795"/>
    </source>
</evidence>
<dbReference type="Pfam" id="PF13860">
    <property type="entry name" value="FlgD_ig"/>
    <property type="match status" value="1"/>
</dbReference>
<dbReference type="AlphaFoldDB" id="A0A926P1S9"/>
<sequence>MTTVDSATAANSTSKSSAASDALLGNYDLFLSILTTQVQNQDPLNPMDSSEYTSQLVQYSSVEQSIQTNKYLEQLVSSMAANQASNYVNYLGSTVTASGSTAMLEDGNANWSYTLPENASGTVTIKNSNGATVYSGDVNLSKGSGTYSWDGVGSSGNAPDGAYTVSFDLKNAAGNSILAKTEVSGKVDEVDLSGETPYLKVGNVSIPVSSVKSVSS</sequence>
<dbReference type="GO" id="GO:0044781">
    <property type="term" value="P:bacterial-type flagellum organization"/>
    <property type="evidence" value="ECO:0007669"/>
    <property type="project" value="UniProtKB-UniRule"/>
</dbReference>
<reference evidence="8" key="1">
    <citation type="submission" date="2020-05" db="EMBL/GenBank/DDBJ databases">
        <title>Identification of trans-AT polyketide cluster in two marine bacteria, producers of a novel glutaramide-containing polyketide sesbanimide D and analogs.</title>
        <authorList>
            <person name="Kacar D."/>
            <person name="Rodriguez P."/>
            <person name="Canedo L."/>
            <person name="Gonzalez E."/>
            <person name="Galan B."/>
            <person name="De La Calle F."/>
            <person name="Garcia J.L."/>
        </authorList>
    </citation>
    <scope>NUCLEOTIDE SEQUENCE</scope>
    <source>
        <strain evidence="8">PHM038</strain>
    </source>
</reference>
<evidence type="ECO:0000259" key="6">
    <source>
        <dbReference type="Pfam" id="PF13860"/>
    </source>
</evidence>
<keyword evidence="8" id="KW-0966">Cell projection</keyword>
<gene>
    <name evidence="8" type="ORF">HK439_03690</name>
</gene>
<comment type="function">
    <text evidence="4 5">Required for flagellar hook formation. May act as a scaffolding protein.</text>
</comment>
<name>A0A926P1S9_9HYPH</name>
<evidence type="ECO:0000259" key="7">
    <source>
        <dbReference type="Pfam" id="PF13861"/>
    </source>
</evidence>
<dbReference type="Proteomes" id="UP000598467">
    <property type="component" value="Unassembled WGS sequence"/>
</dbReference>
<dbReference type="EMBL" id="JABFCZ010000004">
    <property type="protein sequence ID" value="MBD1545351.1"/>
    <property type="molecule type" value="Genomic_DNA"/>
</dbReference>
<evidence type="ECO:0000256" key="5">
    <source>
        <dbReference type="RuleBase" id="RU362076"/>
    </source>
</evidence>
<evidence type="ECO:0000313" key="9">
    <source>
        <dbReference type="Proteomes" id="UP000598467"/>
    </source>
</evidence>
<dbReference type="Gene3D" id="2.30.30.910">
    <property type="match status" value="1"/>
</dbReference>
<dbReference type="InterPro" id="IPR005648">
    <property type="entry name" value="FlgD"/>
</dbReference>
<evidence type="ECO:0000256" key="2">
    <source>
        <dbReference type="ARBA" id="ARBA00016013"/>
    </source>
</evidence>
<comment type="caution">
    <text evidence="8">The sequence shown here is derived from an EMBL/GenBank/DDBJ whole genome shotgun (WGS) entry which is preliminary data.</text>
</comment>
<keyword evidence="8" id="KW-0282">Flagellum</keyword>
<accession>A0A926P1S9</accession>
<evidence type="ECO:0000256" key="1">
    <source>
        <dbReference type="ARBA" id="ARBA00010577"/>
    </source>
</evidence>
<feature type="domain" description="FlgD Tudor-like" evidence="7">
    <location>
        <begin position="82"/>
        <end position="212"/>
    </location>
</feature>
<comment type="similarity">
    <text evidence="1 5">Belongs to the FlgD family.</text>
</comment>
<organism evidence="8 9">
    <name type="scientific">Roseibium aggregatum</name>
    <dbReference type="NCBI Taxonomy" id="187304"/>
    <lineage>
        <taxon>Bacteria</taxon>
        <taxon>Pseudomonadati</taxon>
        <taxon>Pseudomonadota</taxon>
        <taxon>Alphaproteobacteria</taxon>
        <taxon>Hyphomicrobiales</taxon>
        <taxon>Stappiaceae</taxon>
        <taxon>Roseibium</taxon>
    </lineage>
</organism>
<dbReference type="Pfam" id="PF03963">
    <property type="entry name" value="FlgD"/>
    <property type="match status" value="1"/>
</dbReference>
<evidence type="ECO:0000313" key="8">
    <source>
        <dbReference type="EMBL" id="MBD1545351.1"/>
    </source>
</evidence>
<dbReference type="InterPro" id="IPR025965">
    <property type="entry name" value="FlgD/Vpr_Ig-like"/>
</dbReference>
<dbReference type="InterPro" id="IPR025963">
    <property type="entry name" value="FLgD_Tudor"/>
</dbReference>
<keyword evidence="8" id="KW-0969">Cilium</keyword>
<evidence type="ECO:0000256" key="4">
    <source>
        <dbReference type="ARBA" id="ARBA00024746"/>
    </source>
</evidence>
<feature type="domain" description="FlgD/Vpr Ig-like" evidence="6">
    <location>
        <begin position="106"/>
        <end position="167"/>
    </location>
</feature>
<dbReference type="Gene3D" id="2.60.40.4070">
    <property type="match status" value="1"/>
</dbReference>
<dbReference type="Pfam" id="PF13861">
    <property type="entry name" value="FLgD_tudor"/>
    <property type="match status" value="1"/>
</dbReference>
<protein>
    <recommendedName>
        <fullName evidence="2 5">Basal-body rod modification protein FlgD</fullName>
    </recommendedName>
</protein>
<proteinExistence type="inferred from homology"/>
<dbReference type="RefSeq" id="WP_190290034.1">
    <property type="nucleotide sequence ID" value="NZ_JABFCZ010000004.1"/>
</dbReference>